<comment type="caution">
    <text evidence="1">The sequence shown here is derived from an EMBL/GenBank/DDBJ whole genome shotgun (WGS) entry which is preliminary data.</text>
</comment>
<proteinExistence type="predicted"/>
<dbReference type="Proteomes" id="UP000033647">
    <property type="component" value="Unassembled WGS sequence"/>
</dbReference>
<evidence type="ECO:0000313" key="2">
    <source>
        <dbReference type="Proteomes" id="UP000033647"/>
    </source>
</evidence>
<evidence type="ECO:0008006" key="3">
    <source>
        <dbReference type="Google" id="ProtNLM"/>
    </source>
</evidence>
<sequence length="350" mass="38416">MEAIESEVVPGETVEQGAAIDADGAELSVPLFTEVTIDPAGDAIIVAKDGDGARTFIISSKAFSLVSEPWSAMVKYRTTMGPPATTQRMEFTLEDDDVSALELLLRIAHLQFRAVSPLIDLRGLLELSVLTDKYQATEVVRPWLKGWLEESWEKADDRAKIEHIWIAWEYGLLEELERLVAILVLEAETSKNSTILLHDGKILTDHLPPGLFDSILAARASVMTKIVKIIKPSLNRCTTAGNLIRFCKAHDPVCDAAICGSLIISLQDLHFYPRMVSDTLTTSVYKLASASQGLILHTLKSEDGSHADCDFSAKVRDKVSAVLAESMPSAVTDAHRTHILCQKNLLDLPE</sequence>
<dbReference type="OrthoDB" id="3650460at2759"/>
<evidence type="ECO:0000313" key="1">
    <source>
        <dbReference type="EMBL" id="KJX93774.1"/>
    </source>
</evidence>
<protein>
    <recommendedName>
        <fullName evidence="3">BTB domain-containing protein</fullName>
    </recommendedName>
</protein>
<gene>
    <name evidence="1" type="ORF">TI39_contig4258g00010</name>
</gene>
<name>A0A0F4G8W2_9PEZI</name>
<dbReference type="STRING" id="1047168.A0A0F4G8W2"/>
<dbReference type="EMBL" id="LAFY01004217">
    <property type="protein sequence ID" value="KJX93774.1"/>
    <property type="molecule type" value="Genomic_DNA"/>
</dbReference>
<organism evidence="1 2">
    <name type="scientific">Zymoseptoria brevis</name>
    <dbReference type="NCBI Taxonomy" id="1047168"/>
    <lineage>
        <taxon>Eukaryota</taxon>
        <taxon>Fungi</taxon>
        <taxon>Dikarya</taxon>
        <taxon>Ascomycota</taxon>
        <taxon>Pezizomycotina</taxon>
        <taxon>Dothideomycetes</taxon>
        <taxon>Dothideomycetidae</taxon>
        <taxon>Mycosphaerellales</taxon>
        <taxon>Mycosphaerellaceae</taxon>
        <taxon>Zymoseptoria</taxon>
    </lineage>
</organism>
<dbReference type="AlphaFoldDB" id="A0A0F4G8W2"/>
<accession>A0A0F4G8W2</accession>
<reference evidence="1 2" key="1">
    <citation type="submission" date="2015-03" db="EMBL/GenBank/DDBJ databases">
        <title>RNA-seq based gene annotation and comparative genomics of four Zymoseptoria species reveal species-specific pathogenicity related genes and transposable element activity.</title>
        <authorList>
            <person name="Grandaubert J."/>
            <person name="Bhattacharyya A."/>
            <person name="Stukenbrock E.H."/>
        </authorList>
    </citation>
    <scope>NUCLEOTIDE SEQUENCE [LARGE SCALE GENOMIC DNA]</scope>
    <source>
        <strain evidence="1 2">Zb18110</strain>
    </source>
</reference>
<keyword evidence="2" id="KW-1185">Reference proteome</keyword>